<dbReference type="Gene3D" id="2.60.120.10">
    <property type="entry name" value="Jelly Rolls"/>
    <property type="match status" value="1"/>
</dbReference>
<dbReference type="InterPro" id="IPR014710">
    <property type="entry name" value="RmlC-like_jellyroll"/>
</dbReference>
<evidence type="ECO:0000256" key="4">
    <source>
        <dbReference type="ARBA" id="ARBA00023163"/>
    </source>
</evidence>
<keyword evidence="3" id="KW-0010">Activator</keyword>
<sequence>MINKVKLFDNITEQEKEQILSHLKTRHYKKNHILVFEDSPLDYIYIVKKGFLKIYRSYEGKELILGFASDDDILGEMELFSDNQAISSIEMLENSELYVVSKKEFENIVFENKTLLKTLLNIHNERVKQLNKRIRTLSFYSVNARLCHVLIHLIEDLDSPPYVIKKLNQSIFADIIGASRESVSKAFSELQKDHIVEYDTKKITILDLEKLRKYSDNII</sequence>
<dbReference type="PROSITE" id="PS51063">
    <property type="entry name" value="HTH_CRP_2"/>
    <property type="match status" value="1"/>
</dbReference>
<keyword evidence="4" id="KW-0804">Transcription</keyword>
<dbReference type="SUPFAM" id="SSF51206">
    <property type="entry name" value="cAMP-binding domain-like"/>
    <property type="match status" value="1"/>
</dbReference>
<dbReference type="SUPFAM" id="SSF46785">
    <property type="entry name" value="Winged helix' DNA-binding domain"/>
    <property type="match status" value="1"/>
</dbReference>
<dbReference type="SMART" id="SM00100">
    <property type="entry name" value="cNMP"/>
    <property type="match status" value="1"/>
</dbReference>
<dbReference type="STRING" id="442899.SAMN05720591_10175"/>
<feature type="domain" description="Cyclic nucleotide-binding" evidence="5">
    <location>
        <begin position="7"/>
        <end position="126"/>
    </location>
</feature>
<accession>A0A511X0J7</accession>
<dbReference type="EMBL" id="BJYE01000008">
    <property type="protein sequence ID" value="GEN56473.1"/>
    <property type="molecule type" value="Genomic_DNA"/>
</dbReference>
<organism evidence="7 8">
    <name type="scientific">Halolactibacillus alkaliphilus</name>
    <dbReference type="NCBI Taxonomy" id="442899"/>
    <lineage>
        <taxon>Bacteria</taxon>
        <taxon>Bacillati</taxon>
        <taxon>Bacillota</taxon>
        <taxon>Bacilli</taxon>
        <taxon>Bacillales</taxon>
        <taxon>Bacillaceae</taxon>
        <taxon>Halolactibacillus</taxon>
    </lineage>
</organism>
<dbReference type="CDD" id="cd00038">
    <property type="entry name" value="CAP_ED"/>
    <property type="match status" value="1"/>
</dbReference>
<evidence type="ECO:0000313" key="7">
    <source>
        <dbReference type="EMBL" id="GEN56473.1"/>
    </source>
</evidence>
<dbReference type="SMART" id="SM00419">
    <property type="entry name" value="HTH_CRP"/>
    <property type="match status" value="1"/>
</dbReference>
<keyword evidence="1" id="KW-0805">Transcription regulation</keyword>
<evidence type="ECO:0000256" key="1">
    <source>
        <dbReference type="ARBA" id="ARBA00023015"/>
    </source>
</evidence>
<dbReference type="Proteomes" id="UP000321400">
    <property type="component" value="Unassembled WGS sequence"/>
</dbReference>
<protein>
    <submittedName>
        <fullName evidence="7">Transcriptional regulator</fullName>
    </submittedName>
</protein>
<reference evidence="7 8" key="1">
    <citation type="submission" date="2019-07" db="EMBL/GenBank/DDBJ databases">
        <title>Whole genome shotgun sequence of Halolactibacillus alkaliphilus NBRC 103919.</title>
        <authorList>
            <person name="Hosoyama A."/>
            <person name="Uohara A."/>
            <person name="Ohji S."/>
            <person name="Ichikawa N."/>
        </authorList>
    </citation>
    <scope>NUCLEOTIDE SEQUENCE [LARGE SCALE GENOMIC DNA]</scope>
    <source>
        <strain evidence="7 8">NBRC 103919</strain>
    </source>
</reference>
<evidence type="ECO:0000256" key="3">
    <source>
        <dbReference type="ARBA" id="ARBA00023159"/>
    </source>
</evidence>
<evidence type="ECO:0000256" key="2">
    <source>
        <dbReference type="ARBA" id="ARBA00023125"/>
    </source>
</evidence>
<evidence type="ECO:0000259" key="6">
    <source>
        <dbReference type="PROSITE" id="PS51063"/>
    </source>
</evidence>
<dbReference type="RefSeq" id="WP_170243655.1">
    <property type="nucleotide sequence ID" value="NZ_BJYE01000008.1"/>
</dbReference>
<dbReference type="GO" id="GO:0003677">
    <property type="term" value="F:DNA binding"/>
    <property type="evidence" value="ECO:0007669"/>
    <property type="project" value="UniProtKB-KW"/>
</dbReference>
<gene>
    <name evidence="7" type="primary">crp</name>
    <name evidence="7" type="ORF">HAL01_09370</name>
</gene>
<dbReference type="InterPro" id="IPR036390">
    <property type="entry name" value="WH_DNA-bd_sf"/>
</dbReference>
<dbReference type="PANTHER" id="PTHR24567">
    <property type="entry name" value="CRP FAMILY TRANSCRIPTIONAL REGULATORY PROTEIN"/>
    <property type="match status" value="1"/>
</dbReference>
<dbReference type="InterPro" id="IPR012318">
    <property type="entry name" value="HTH_CRP"/>
</dbReference>
<dbReference type="InterPro" id="IPR018490">
    <property type="entry name" value="cNMP-bd_dom_sf"/>
</dbReference>
<comment type="caution">
    <text evidence="7">The sequence shown here is derived from an EMBL/GenBank/DDBJ whole genome shotgun (WGS) entry which is preliminary data.</text>
</comment>
<dbReference type="Pfam" id="PF13545">
    <property type="entry name" value="HTH_Crp_2"/>
    <property type="match status" value="1"/>
</dbReference>
<evidence type="ECO:0000259" key="5">
    <source>
        <dbReference type="PROSITE" id="PS50042"/>
    </source>
</evidence>
<dbReference type="InterPro" id="IPR036388">
    <property type="entry name" value="WH-like_DNA-bd_sf"/>
</dbReference>
<dbReference type="PANTHER" id="PTHR24567:SF26">
    <property type="entry name" value="REGULATORY PROTEIN YEIL"/>
    <property type="match status" value="1"/>
</dbReference>
<proteinExistence type="predicted"/>
<dbReference type="GO" id="GO:0003700">
    <property type="term" value="F:DNA-binding transcription factor activity"/>
    <property type="evidence" value="ECO:0007669"/>
    <property type="project" value="TreeGrafter"/>
</dbReference>
<dbReference type="AlphaFoldDB" id="A0A511X0J7"/>
<evidence type="ECO:0000313" key="8">
    <source>
        <dbReference type="Proteomes" id="UP000321400"/>
    </source>
</evidence>
<keyword evidence="2" id="KW-0238">DNA-binding</keyword>
<feature type="domain" description="HTH crp-type" evidence="6">
    <location>
        <begin position="140"/>
        <end position="209"/>
    </location>
</feature>
<dbReference type="InterPro" id="IPR050397">
    <property type="entry name" value="Env_Response_Regulators"/>
</dbReference>
<dbReference type="Gene3D" id="1.10.10.10">
    <property type="entry name" value="Winged helix-like DNA-binding domain superfamily/Winged helix DNA-binding domain"/>
    <property type="match status" value="1"/>
</dbReference>
<name>A0A511X0J7_9BACI</name>
<dbReference type="GO" id="GO:0005829">
    <property type="term" value="C:cytosol"/>
    <property type="evidence" value="ECO:0007669"/>
    <property type="project" value="TreeGrafter"/>
</dbReference>
<keyword evidence="8" id="KW-1185">Reference proteome</keyword>
<dbReference type="PROSITE" id="PS50042">
    <property type="entry name" value="CNMP_BINDING_3"/>
    <property type="match status" value="1"/>
</dbReference>
<dbReference type="Pfam" id="PF00027">
    <property type="entry name" value="cNMP_binding"/>
    <property type="match status" value="1"/>
</dbReference>
<dbReference type="InterPro" id="IPR000595">
    <property type="entry name" value="cNMP-bd_dom"/>
</dbReference>